<keyword evidence="3" id="KW-1185">Reference proteome</keyword>
<dbReference type="EMBL" id="CAKOAT010044447">
    <property type="protein sequence ID" value="CAH8288105.1"/>
    <property type="molecule type" value="Genomic_DNA"/>
</dbReference>
<organism evidence="2 3">
    <name type="scientific">Eruca vesicaria subsp. sativa</name>
    <name type="common">Garden rocket</name>
    <name type="synonym">Eruca sativa</name>
    <dbReference type="NCBI Taxonomy" id="29727"/>
    <lineage>
        <taxon>Eukaryota</taxon>
        <taxon>Viridiplantae</taxon>
        <taxon>Streptophyta</taxon>
        <taxon>Embryophyta</taxon>
        <taxon>Tracheophyta</taxon>
        <taxon>Spermatophyta</taxon>
        <taxon>Magnoliopsida</taxon>
        <taxon>eudicotyledons</taxon>
        <taxon>Gunneridae</taxon>
        <taxon>Pentapetalae</taxon>
        <taxon>rosids</taxon>
        <taxon>malvids</taxon>
        <taxon>Brassicales</taxon>
        <taxon>Brassicaceae</taxon>
        <taxon>Brassiceae</taxon>
        <taxon>Eruca</taxon>
    </lineage>
</organism>
<comment type="caution">
    <text evidence="2">The sequence shown here is derived from an EMBL/GenBank/DDBJ whole genome shotgun (WGS) entry which is preliminary data.</text>
</comment>
<dbReference type="Proteomes" id="UP001642260">
    <property type="component" value="Unassembled WGS sequence"/>
</dbReference>
<evidence type="ECO:0000256" key="1">
    <source>
        <dbReference type="SAM" id="SignalP"/>
    </source>
</evidence>
<sequence>MNNSATSLWLLGVIHPLISLVPSPSLLDSLRFQWKLQKADSCSKILLLHSQIRIPGETCLVMVCSSLIRSVIVQAAHHIGVFSQGRRINLGFGISAEKMSVESSRISMVDMPPHKVDDGGYIGGGWKK</sequence>
<proteinExistence type="predicted"/>
<dbReference type="AlphaFoldDB" id="A0ABC8IQB0"/>
<keyword evidence="1" id="KW-0732">Signal</keyword>
<feature type="chain" id="PRO_5044818536" evidence="1">
    <location>
        <begin position="20"/>
        <end position="128"/>
    </location>
</feature>
<accession>A0ABC8IQB0</accession>
<name>A0ABC8IQB0_ERUVS</name>
<protein>
    <submittedName>
        <fullName evidence="2">Uncharacterized protein</fullName>
    </submittedName>
</protein>
<evidence type="ECO:0000313" key="2">
    <source>
        <dbReference type="EMBL" id="CAH8288105.1"/>
    </source>
</evidence>
<evidence type="ECO:0000313" key="3">
    <source>
        <dbReference type="Proteomes" id="UP001642260"/>
    </source>
</evidence>
<reference evidence="2 3" key="1">
    <citation type="submission" date="2022-03" db="EMBL/GenBank/DDBJ databases">
        <authorList>
            <person name="Macdonald S."/>
            <person name="Ahmed S."/>
            <person name="Newling K."/>
        </authorList>
    </citation>
    <scope>NUCLEOTIDE SEQUENCE [LARGE SCALE GENOMIC DNA]</scope>
</reference>
<feature type="signal peptide" evidence="1">
    <location>
        <begin position="1"/>
        <end position="19"/>
    </location>
</feature>
<gene>
    <name evidence="2" type="ORF">ERUC_LOCUS1170</name>
</gene>